<accession>A0ACC2DZC3</accession>
<dbReference type="EMBL" id="CM055095">
    <property type="protein sequence ID" value="KAJ7559694.1"/>
    <property type="molecule type" value="Genomic_DNA"/>
</dbReference>
<organism evidence="1 2">
    <name type="scientific">Diphasiastrum complanatum</name>
    <name type="common">Issler's clubmoss</name>
    <name type="synonym">Lycopodium complanatum</name>
    <dbReference type="NCBI Taxonomy" id="34168"/>
    <lineage>
        <taxon>Eukaryota</taxon>
        <taxon>Viridiplantae</taxon>
        <taxon>Streptophyta</taxon>
        <taxon>Embryophyta</taxon>
        <taxon>Tracheophyta</taxon>
        <taxon>Lycopodiopsida</taxon>
        <taxon>Lycopodiales</taxon>
        <taxon>Lycopodiaceae</taxon>
        <taxon>Lycopodioideae</taxon>
        <taxon>Diphasiastrum</taxon>
    </lineage>
</organism>
<gene>
    <name evidence="1" type="ORF">O6H91_04G096900</name>
</gene>
<comment type="caution">
    <text evidence="1">The sequence shown here is derived from an EMBL/GenBank/DDBJ whole genome shotgun (WGS) entry which is preliminary data.</text>
</comment>
<protein>
    <submittedName>
        <fullName evidence="1">Uncharacterized protein</fullName>
    </submittedName>
</protein>
<dbReference type="Proteomes" id="UP001162992">
    <property type="component" value="Chromosome 4"/>
</dbReference>
<name>A0ACC2DZC3_DIPCM</name>
<proteinExistence type="predicted"/>
<reference evidence="2" key="1">
    <citation type="journal article" date="2024" name="Proc. Natl. Acad. Sci. U.S.A.">
        <title>Extraordinary preservation of gene collinearity over three hundred million years revealed in homosporous lycophytes.</title>
        <authorList>
            <person name="Li C."/>
            <person name="Wickell D."/>
            <person name="Kuo L.Y."/>
            <person name="Chen X."/>
            <person name="Nie B."/>
            <person name="Liao X."/>
            <person name="Peng D."/>
            <person name="Ji J."/>
            <person name="Jenkins J."/>
            <person name="Williams M."/>
            <person name="Shu S."/>
            <person name="Plott C."/>
            <person name="Barry K."/>
            <person name="Rajasekar S."/>
            <person name="Grimwood J."/>
            <person name="Han X."/>
            <person name="Sun S."/>
            <person name="Hou Z."/>
            <person name="He W."/>
            <person name="Dai G."/>
            <person name="Sun C."/>
            <person name="Schmutz J."/>
            <person name="Leebens-Mack J.H."/>
            <person name="Li F.W."/>
            <person name="Wang L."/>
        </authorList>
    </citation>
    <scope>NUCLEOTIDE SEQUENCE [LARGE SCALE GENOMIC DNA]</scope>
    <source>
        <strain evidence="2">cv. PW_Plant_1</strain>
    </source>
</reference>
<sequence length="361" mass="39432">MGSPSGHNLAANPDYQTKVAMGKNAEMDRRSTLSIRESMPTYVKELIAGGVAGGIAKTSVAPLERVKILFQTRYGNFQSLGVWRSLLCVSKTEGVGGLYRGNGASVLRVVPYAALHFMTYEQYRRWLIEKHPFLATGPLVDLMAGSLAGGTAVLFTYPLDLARTKLAYQVANHSFSYTNQASGSISSCSYQPYYRGIRDVLTTVYKDGGLRGLYRGVAPTLYGIIPYAGLKFYVYESLKGSLPSEQQQSVSVKLACGAVAGLVGQTFTYPLDVVRRQMQVQRPYAENGFSGLGSAEFQHRGTMDGIMSVIRTQGWRQMFAGLSINYLKLAPSVAIGFAAYDGMKSWLGVPPRERAKKSSSR</sequence>
<evidence type="ECO:0000313" key="2">
    <source>
        <dbReference type="Proteomes" id="UP001162992"/>
    </source>
</evidence>
<evidence type="ECO:0000313" key="1">
    <source>
        <dbReference type="EMBL" id="KAJ7559694.1"/>
    </source>
</evidence>
<keyword evidence="2" id="KW-1185">Reference proteome</keyword>